<dbReference type="GO" id="GO:0005886">
    <property type="term" value="C:plasma membrane"/>
    <property type="evidence" value="ECO:0007669"/>
    <property type="project" value="UniProtKB-SubCell"/>
</dbReference>
<feature type="transmembrane region" description="Helical" evidence="6">
    <location>
        <begin position="107"/>
        <end position="128"/>
    </location>
</feature>
<evidence type="ECO:0000256" key="5">
    <source>
        <dbReference type="ARBA" id="ARBA00023136"/>
    </source>
</evidence>
<feature type="domain" description="RDD" evidence="7">
    <location>
        <begin position="15"/>
        <end position="124"/>
    </location>
</feature>
<evidence type="ECO:0000256" key="1">
    <source>
        <dbReference type="ARBA" id="ARBA00004651"/>
    </source>
</evidence>
<evidence type="ECO:0000313" key="9">
    <source>
        <dbReference type="Proteomes" id="UP000306912"/>
    </source>
</evidence>
<keyword evidence="5 6" id="KW-0472">Membrane</keyword>
<comment type="subcellular location">
    <subcellularLocation>
        <location evidence="1">Cell membrane</location>
        <topology evidence="1">Multi-pass membrane protein</topology>
    </subcellularLocation>
</comment>
<gene>
    <name evidence="8" type="ORF">FEZ08_02390</name>
</gene>
<evidence type="ECO:0000256" key="2">
    <source>
        <dbReference type="ARBA" id="ARBA00022475"/>
    </source>
</evidence>
<name>A0A5R8QII1_9FIRM</name>
<sequence length="149" mass="16834">MNNGEAIMKKLVREIVAYGVDYLILSVLISIFVFCASIFTISSETQNQAMLMLVCVLVVFFFCTSYIPTKQDGQTIGQKIMRLRVLNVNGKKRTYVQSFFREGIVKITFAPLYVLVSGGYFLIVNLLMKRDITAEMPIDILLKTDVVDA</sequence>
<keyword evidence="3 6" id="KW-0812">Transmembrane</keyword>
<evidence type="ECO:0000256" key="4">
    <source>
        <dbReference type="ARBA" id="ARBA00022989"/>
    </source>
</evidence>
<keyword evidence="9" id="KW-1185">Reference proteome</keyword>
<evidence type="ECO:0000259" key="7">
    <source>
        <dbReference type="Pfam" id="PF06271"/>
    </source>
</evidence>
<protein>
    <submittedName>
        <fullName evidence="8">RDD family protein</fullName>
    </submittedName>
</protein>
<evidence type="ECO:0000256" key="6">
    <source>
        <dbReference type="SAM" id="Phobius"/>
    </source>
</evidence>
<dbReference type="EMBL" id="VBWP01000001">
    <property type="protein sequence ID" value="TLG77490.1"/>
    <property type="molecule type" value="Genomic_DNA"/>
</dbReference>
<reference evidence="8 9" key="1">
    <citation type="submission" date="2019-05" db="EMBL/GenBank/DDBJ databases">
        <title>Culicoidintestinum kansasii gen. nov., sp. nov. from the gastrointestinal tract of the biting midge, Culicoides sonorensis.</title>
        <authorList>
            <person name="Neupane S."/>
            <person name="Ghosh A."/>
            <person name="Gunther S."/>
            <person name="Martin K."/>
            <person name="Zurek L."/>
        </authorList>
    </citation>
    <scope>NUCLEOTIDE SEQUENCE [LARGE SCALE GENOMIC DNA]</scope>
    <source>
        <strain evidence="8 9">CS-1</strain>
    </source>
</reference>
<dbReference type="InParanoid" id="A0A5R8QII1"/>
<dbReference type="PANTHER" id="PTHR36115">
    <property type="entry name" value="PROLINE-RICH ANTIGEN HOMOLOG-RELATED"/>
    <property type="match status" value="1"/>
</dbReference>
<evidence type="ECO:0000256" key="3">
    <source>
        <dbReference type="ARBA" id="ARBA00022692"/>
    </source>
</evidence>
<organism evidence="8 9">
    <name type="scientific">Culicoidibacter larvae</name>
    <dbReference type="NCBI Taxonomy" id="2579976"/>
    <lineage>
        <taxon>Bacteria</taxon>
        <taxon>Bacillati</taxon>
        <taxon>Bacillota</taxon>
        <taxon>Culicoidibacteria</taxon>
        <taxon>Culicoidibacterales</taxon>
        <taxon>Culicoidibacteraceae</taxon>
        <taxon>Culicoidibacter</taxon>
    </lineage>
</organism>
<keyword evidence="4 6" id="KW-1133">Transmembrane helix</keyword>
<feature type="transmembrane region" description="Helical" evidence="6">
    <location>
        <begin position="20"/>
        <end position="42"/>
    </location>
</feature>
<evidence type="ECO:0000313" key="8">
    <source>
        <dbReference type="EMBL" id="TLG77490.1"/>
    </source>
</evidence>
<dbReference type="Proteomes" id="UP000306912">
    <property type="component" value="Unassembled WGS sequence"/>
</dbReference>
<feature type="transmembrane region" description="Helical" evidence="6">
    <location>
        <begin position="49"/>
        <end position="67"/>
    </location>
</feature>
<dbReference type="Pfam" id="PF06271">
    <property type="entry name" value="RDD"/>
    <property type="match status" value="1"/>
</dbReference>
<dbReference type="InterPro" id="IPR051791">
    <property type="entry name" value="Pra-immunoreactive"/>
</dbReference>
<proteinExistence type="predicted"/>
<accession>A0A5R8QII1</accession>
<dbReference type="OrthoDB" id="1787043at2"/>
<keyword evidence="2" id="KW-1003">Cell membrane</keyword>
<dbReference type="AlphaFoldDB" id="A0A5R8QII1"/>
<dbReference type="InterPro" id="IPR010432">
    <property type="entry name" value="RDD"/>
</dbReference>
<comment type="caution">
    <text evidence="8">The sequence shown here is derived from an EMBL/GenBank/DDBJ whole genome shotgun (WGS) entry which is preliminary data.</text>
</comment>
<dbReference type="PANTHER" id="PTHR36115:SF9">
    <property type="entry name" value="LMO1584 PROTEIN"/>
    <property type="match status" value="1"/>
</dbReference>